<reference evidence="2" key="2">
    <citation type="submission" date="2025-09" db="UniProtKB">
        <authorList>
            <consortium name="Ensembl"/>
        </authorList>
    </citation>
    <scope>IDENTIFICATION</scope>
</reference>
<evidence type="ECO:0000313" key="3">
    <source>
        <dbReference type="Proteomes" id="UP000694425"/>
    </source>
</evidence>
<name>A0A8C7BIB0_NEOVI</name>
<dbReference type="Pfam" id="PF01352">
    <property type="entry name" value="KRAB"/>
    <property type="match status" value="1"/>
</dbReference>
<dbReference type="PROSITE" id="PS50805">
    <property type="entry name" value="KRAB"/>
    <property type="match status" value="1"/>
</dbReference>
<dbReference type="SUPFAM" id="SSF109640">
    <property type="entry name" value="KRAB domain (Kruppel-associated box)"/>
    <property type="match status" value="1"/>
</dbReference>
<dbReference type="Ensembl" id="ENSNVIT00000028588.1">
    <property type="protein sequence ID" value="ENSNVIP00000024632.1"/>
    <property type="gene ID" value="ENSNVIG00000019100.1"/>
</dbReference>
<dbReference type="PANTHER" id="PTHR23232:SF157">
    <property type="entry name" value="ZINC FINGER PROTEIN 525"/>
    <property type="match status" value="1"/>
</dbReference>
<protein>
    <recommendedName>
        <fullName evidence="1">KRAB domain-containing protein</fullName>
    </recommendedName>
</protein>
<keyword evidence="3" id="KW-1185">Reference proteome</keyword>
<organism evidence="2 3">
    <name type="scientific">Neovison vison</name>
    <name type="common">American mink</name>
    <name type="synonym">Mustela vison</name>
    <dbReference type="NCBI Taxonomy" id="452646"/>
    <lineage>
        <taxon>Eukaryota</taxon>
        <taxon>Metazoa</taxon>
        <taxon>Chordata</taxon>
        <taxon>Craniata</taxon>
        <taxon>Vertebrata</taxon>
        <taxon>Euteleostomi</taxon>
        <taxon>Mammalia</taxon>
        <taxon>Eutheria</taxon>
        <taxon>Laurasiatheria</taxon>
        <taxon>Carnivora</taxon>
        <taxon>Caniformia</taxon>
        <taxon>Musteloidea</taxon>
        <taxon>Mustelidae</taxon>
        <taxon>Mustelinae</taxon>
        <taxon>Neogale</taxon>
    </lineage>
</organism>
<dbReference type="GeneTree" id="ENSGT00940000162062"/>
<sequence>VAHMYMGLQFQGAVTFWDVAVAFSQQEWESLNSAQRHSYRDVMLENNSNLVSLGHSLSKPHVITLLEHWKEPWMIVRKDQRRPYTG</sequence>
<feature type="domain" description="KRAB" evidence="1">
    <location>
        <begin position="14"/>
        <end position="85"/>
    </location>
</feature>
<evidence type="ECO:0000313" key="2">
    <source>
        <dbReference type="Ensembl" id="ENSNVIP00000024632.1"/>
    </source>
</evidence>
<dbReference type="PANTHER" id="PTHR23232">
    <property type="entry name" value="KRAB DOMAIN C2H2 ZINC FINGER"/>
    <property type="match status" value="1"/>
</dbReference>
<reference evidence="2" key="1">
    <citation type="submission" date="2025-08" db="UniProtKB">
        <authorList>
            <consortium name="Ensembl"/>
        </authorList>
    </citation>
    <scope>IDENTIFICATION</scope>
</reference>
<dbReference type="GO" id="GO:0006355">
    <property type="term" value="P:regulation of DNA-templated transcription"/>
    <property type="evidence" value="ECO:0007669"/>
    <property type="project" value="InterPro"/>
</dbReference>
<dbReference type="InterPro" id="IPR050169">
    <property type="entry name" value="Krueppel_C2H2_ZnF"/>
</dbReference>
<dbReference type="AlphaFoldDB" id="A0A8C7BIB0"/>
<dbReference type="Proteomes" id="UP000694425">
    <property type="component" value="Unplaced"/>
</dbReference>
<proteinExistence type="predicted"/>
<dbReference type="CDD" id="cd07765">
    <property type="entry name" value="KRAB_A-box"/>
    <property type="match status" value="1"/>
</dbReference>
<evidence type="ECO:0000259" key="1">
    <source>
        <dbReference type="PROSITE" id="PS50805"/>
    </source>
</evidence>
<dbReference type="InterPro" id="IPR036051">
    <property type="entry name" value="KRAB_dom_sf"/>
</dbReference>
<dbReference type="InterPro" id="IPR001909">
    <property type="entry name" value="KRAB"/>
</dbReference>
<dbReference type="Gene3D" id="6.10.140.140">
    <property type="match status" value="1"/>
</dbReference>
<accession>A0A8C7BIB0</accession>
<dbReference type="SMART" id="SM00349">
    <property type="entry name" value="KRAB"/>
    <property type="match status" value="1"/>
</dbReference>